<dbReference type="AlphaFoldDB" id="A0A1Y2K326"/>
<dbReference type="PANTHER" id="PTHR11098:SF1">
    <property type="entry name" value="NICOTINATE PHOSPHORIBOSYLTRANSFERASE"/>
    <property type="match status" value="1"/>
</dbReference>
<evidence type="ECO:0000256" key="7">
    <source>
        <dbReference type="HAMAP-Rule" id="MF_00570"/>
    </source>
</evidence>
<evidence type="ECO:0000313" key="11">
    <source>
        <dbReference type="EMBL" id="OSM01564.1"/>
    </source>
</evidence>
<keyword evidence="5 7" id="KW-0436">Ligase</keyword>
<dbReference type="GO" id="GO:0005829">
    <property type="term" value="C:cytosol"/>
    <property type="evidence" value="ECO:0007669"/>
    <property type="project" value="TreeGrafter"/>
</dbReference>
<dbReference type="InterPro" id="IPR006406">
    <property type="entry name" value="Nic_PRibTrfase"/>
</dbReference>
<dbReference type="NCBIfam" id="TIGR01514">
    <property type="entry name" value="NAPRTase"/>
    <property type="match status" value="1"/>
</dbReference>
<name>A0A1Y2K326_9PROT</name>
<dbReference type="InterPro" id="IPR041525">
    <property type="entry name" value="N/Namide_PRibTrfase"/>
</dbReference>
<dbReference type="Pfam" id="PF04095">
    <property type="entry name" value="NAPRTase"/>
    <property type="match status" value="1"/>
</dbReference>
<evidence type="ECO:0000256" key="8">
    <source>
        <dbReference type="RuleBase" id="RU003838"/>
    </source>
</evidence>
<comment type="caution">
    <text evidence="11">The sequence shown here is derived from an EMBL/GenBank/DDBJ whole genome shotgun (WGS) entry which is preliminary data.</text>
</comment>
<evidence type="ECO:0000259" key="10">
    <source>
        <dbReference type="Pfam" id="PF17767"/>
    </source>
</evidence>
<dbReference type="SUPFAM" id="SSF51690">
    <property type="entry name" value="Nicotinate/Quinolinate PRTase C-terminal domain-like"/>
    <property type="match status" value="1"/>
</dbReference>
<dbReference type="Gene3D" id="3.20.140.10">
    <property type="entry name" value="nicotinate phosphoribosyltransferase"/>
    <property type="match status" value="1"/>
</dbReference>
<evidence type="ECO:0000256" key="2">
    <source>
        <dbReference type="ARBA" id="ARBA00010897"/>
    </source>
</evidence>
<comment type="catalytic activity">
    <reaction evidence="7 8">
        <text>5-phospho-alpha-D-ribose 1-diphosphate + nicotinate + ATP + H2O = nicotinate beta-D-ribonucleotide + ADP + phosphate + diphosphate</text>
        <dbReference type="Rhea" id="RHEA:36163"/>
        <dbReference type="ChEBI" id="CHEBI:15377"/>
        <dbReference type="ChEBI" id="CHEBI:30616"/>
        <dbReference type="ChEBI" id="CHEBI:32544"/>
        <dbReference type="ChEBI" id="CHEBI:33019"/>
        <dbReference type="ChEBI" id="CHEBI:43474"/>
        <dbReference type="ChEBI" id="CHEBI:57502"/>
        <dbReference type="ChEBI" id="CHEBI:58017"/>
        <dbReference type="ChEBI" id="CHEBI:456216"/>
        <dbReference type="EC" id="6.3.4.21"/>
    </reaction>
</comment>
<dbReference type="InterPro" id="IPR036068">
    <property type="entry name" value="Nicotinate_pribotase-like_C"/>
</dbReference>
<dbReference type="OrthoDB" id="9771406at2"/>
<dbReference type="Proteomes" id="UP000194003">
    <property type="component" value="Unassembled WGS sequence"/>
</dbReference>
<dbReference type="PANTHER" id="PTHR11098">
    <property type="entry name" value="NICOTINATE PHOSPHORIBOSYLTRANSFERASE"/>
    <property type="match status" value="1"/>
</dbReference>
<dbReference type="RefSeq" id="WP_085443446.1">
    <property type="nucleotide sequence ID" value="NZ_LVJN01000020.1"/>
</dbReference>
<dbReference type="HAMAP" id="MF_00570">
    <property type="entry name" value="NAPRTase"/>
    <property type="match status" value="1"/>
</dbReference>
<feature type="domain" description="Nicotinate phosphoribosyltransferase N-terminal" evidence="10">
    <location>
        <begin position="7"/>
        <end position="124"/>
    </location>
</feature>
<gene>
    <name evidence="7 11" type="primary">pncB</name>
    <name evidence="11" type="ORF">MAIT1_01560</name>
</gene>
<comment type="similarity">
    <text evidence="2 7 8">Belongs to the NAPRTase family.</text>
</comment>
<evidence type="ECO:0000313" key="12">
    <source>
        <dbReference type="Proteomes" id="UP000194003"/>
    </source>
</evidence>
<feature type="domain" description="Nicotinate/nicotinamide phosphoribosyltransferase" evidence="9">
    <location>
        <begin position="161"/>
        <end position="386"/>
    </location>
</feature>
<keyword evidence="11" id="KW-0808">Transferase</keyword>
<dbReference type="UniPathway" id="UPA00253">
    <property type="reaction ID" value="UER00457"/>
</dbReference>
<keyword evidence="12" id="KW-1185">Reference proteome</keyword>
<dbReference type="InterPro" id="IPR040727">
    <property type="entry name" value="NAPRTase_N"/>
</dbReference>
<evidence type="ECO:0000259" key="9">
    <source>
        <dbReference type="Pfam" id="PF04095"/>
    </source>
</evidence>
<dbReference type="SUPFAM" id="SSF54675">
    <property type="entry name" value="Nicotinate/Quinolinate PRTase N-terminal domain-like"/>
    <property type="match status" value="1"/>
</dbReference>
<dbReference type="EC" id="6.3.4.21" evidence="3 7"/>
<keyword evidence="4 7" id="KW-0597">Phosphoprotein</keyword>
<sequence>MMIPSLLDTDLYKLTMMQAVFHRFADAQAEYRFHNRSHGVDLRPIAGQVRAQAEAMGDLRFTDTELEYLAGLPFFQADFIDALRGFQLKPSDVHVSVDDQLCLTIRGPWLRTILWETPLLAVVNELHFRQMLGESPDLSEGRKRLQAKIEAVKSHPHADGFHFSDFGTRRRLSRQWQEEVVSAFAQHLPQSCVGSSNVDMARRMGLTPIGTMAHEFLQGSQALAPSLAESQRYALRSWLEEYGEQLGIALSDVCGMDAFLRDFDADLARRYAGARHDSGDPIEWGEKLIAHYESFGIDPTTKRMVFSDGLSMDSALQIYDHFRGRAQVVFGIGTSLTNDVGVEALRIVLKMVRLNGQPVAKLSDEPGKTLCDDAGYLQKLAQAFDVRQPIGVAI</sequence>
<evidence type="ECO:0000256" key="3">
    <source>
        <dbReference type="ARBA" id="ARBA00013236"/>
    </source>
</evidence>
<evidence type="ECO:0000256" key="1">
    <source>
        <dbReference type="ARBA" id="ARBA00004952"/>
    </source>
</evidence>
<reference evidence="11 12" key="1">
    <citation type="journal article" date="2016" name="BMC Genomics">
        <title>Combined genomic and structural analyses of a cultured magnetotactic bacterium reveals its niche adaptation to a dynamic environment.</title>
        <authorList>
            <person name="Araujo A.C."/>
            <person name="Morillo V."/>
            <person name="Cypriano J."/>
            <person name="Teixeira L.C."/>
            <person name="Leao P."/>
            <person name="Lyra S."/>
            <person name="Almeida L.G."/>
            <person name="Bazylinski D.A."/>
            <person name="Vasconcellos A.T."/>
            <person name="Abreu F."/>
            <person name="Lins U."/>
        </authorList>
    </citation>
    <scope>NUCLEOTIDE SEQUENCE [LARGE SCALE GENOMIC DNA]</scope>
    <source>
        <strain evidence="11 12">IT-1</strain>
    </source>
</reference>
<evidence type="ECO:0000256" key="6">
    <source>
        <dbReference type="ARBA" id="ARBA00022642"/>
    </source>
</evidence>
<dbReference type="EMBL" id="LVJN01000020">
    <property type="protein sequence ID" value="OSM01564.1"/>
    <property type="molecule type" value="Genomic_DNA"/>
</dbReference>
<dbReference type="PIRSF" id="PIRSF000484">
    <property type="entry name" value="NAPRT"/>
    <property type="match status" value="1"/>
</dbReference>
<accession>A0A1Y2K326</accession>
<dbReference type="GO" id="GO:0004516">
    <property type="term" value="F:nicotinate phosphoribosyltransferase activity"/>
    <property type="evidence" value="ECO:0007669"/>
    <property type="project" value="UniProtKB-UniRule"/>
</dbReference>
<keyword evidence="11" id="KW-0328">Glycosyltransferase</keyword>
<dbReference type="GO" id="GO:0034355">
    <property type="term" value="P:NAD+ biosynthetic process via the salvage pathway"/>
    <property type="evidence" value="ECO:0007669"/>
    <property type="project" value="TreeGrafter"/>
</dbReference>
<evidence type="ECO:0000256" key="4">
    <source>
        <dbReference type="ARBA" id="ARBA00022553"/>
    </source>
</evidence>
<evidence type="ECO:0000256" key="5">
    <source>
        <dbReference type="ARBA" id="ARBA00022598"/>
    </source>
</evidence>
<organism evidence="11 12">
    <name type="scientific">Magnetofaba australis IT-1</name>
    <dbReference type="NCBI Taxonomy" id="1434232"/>
    <lineage>
        <taxon>Bacteria</taxon>
        <taxon>Pseudomonadati</taxon>
        <taxon>Pseudomonadota</taxon>
        <taxon>Magnetococcia</taxon>
        <taxon>Magnetococcales</taxon>
        <taxon>Magnetococcaceae</taxon>
        <taxon>Magnetofaba</taxon>
    </lineage>
</organism>
<dbReference type="GO" id="GO:0016757">
    <property type="term" value="F:glycosyltransferase activity"/>
    <property type="evidence" value="ECO:0007669"/>
    <property type="project" value="UniProtKB-KW"/>
</dbReference>
<comment type="pathway">
    <text evidence="1 7 8">Cofactor biosynthesis; NAD(+) biosynthesis; nicotinate D-ribonucleotide from nicotinate: step 1/1.</text>
</comment>
<protein>
    <recommendedName>
        <fullName evidence="3 7">Nicotinate phosphoribosyltransferase</fullName>
        <shortName evidence="7">NAPRTase</shortName>
        <ecNumber evidence="3 7">6.3.4.21</ecNumber>
    </recommendedName>
</protein>
<comment type="PTM">
    <text evidence="7 8">Transiently phosphorylated on a His residue during the reaction cycle. Phosphorylation strongly increases the affinity for substrates and increases the rate of nicotinate D-ribonucleotide production. Dephosphorylation regenerates the low-affinity form of the enzyme, leading to product release.</text>
</comment>
<comment type="function">
    <text evidence="7 8">Catalyzes the synthesis of beta-nicotinate D-ribonucleotide from nicotinate and 5-phospho-D-ribose 1-phosphate at the expense of ATP.</text>
</comment>
<dbReference type="Pfam" id="PF17767">
    <property type="entry name" value="NAPRTase_N"/>
    <property type="match status" value="1"/>
</dbReference>
<keyword evidence="6 7" id="KW-0662">Pyridine nucleotide biosynthesis</keyword>
<dbReference type="NCBIfam" id="NF003704">
    <property type="entry name" value="PRK05321.1"/>
    <property type="match status" value="1"/>
</dbReference>
<proteinExistence type="inferred from homology"/>
<feature type="modified residue" description="Phosphohistidine; by autocatalysis" evidence="7">
    <location>
        <position position="214"/>
    </location>
</feature>
<dbReference type="STRING" id="1434232.MAIT1_01560"/>
<dbReference type="InterPro" id="IPR007229">
    <property type="entry name" value="Nic_PRibTrfase-Fam"/>
</dbReference>